<gene>
    <name evidence="3" type="ORF">HO173_011600</name>
</gene>
<sequence length="488" mass="55908">MAKNNTRHAATDLRRPKAVRKPARPSAPKSIDFPINKLPAELVHMICVYLKPTEIANLRLVSRLAAPIGLQYMVPEVHLILAKDSFEQLKTLAEHPIASKYVTSFFFEADKLGLLLRKRWEHVVAGPQFIAQVEELHMRGHPCPHASERSVRTFNREVSKMSAAPRHHYTEEQMDHAFENYCDFTYFQQGSEEAAVQEKEVCCARIRTSRLRKTFEPAFCTCYEIDNPRNTKLEPLGLRQMRSLLLGAYHAGLKVEALHCGVVSWRILKQDTETFARMRNSVSNVKNLRLEFTTGLGKDDDYSFEELEIESCASYLEAGRLRDFVTAAPNLEHLRIGFQFNEPIWPTQLEYIVGEHHWPSLKTVELIKIATSEDELVSFCSRHASTLKSLYLSSIGLLEGDWFSAFNKMRKILTLDSMVVLGRLEGLDEGLDFEMGSEEYCPELKEGIEAYFMGPCSSDESSLDEFLDFYLPNSDDTWSEWDSSDGWW</sequence>
<dbReference type="OrthoDB" id="5422579at2759"/>
<dbReference type="InterPro" id="IPR001810">
    <property type="entry name" value="F-box_dom"/>
</dbReference>
<dbReference type="PROSITE" id="PS50181">
    <property type="entry name" value="FBOX"/>
    <property type="match status" value="1"/>
</dbReference>
<dbReference type="InterPro" id="IPR036047">
    <property type="entry name" value="F-box-like_dom_sf"/>
</dbReference>
<reference evidence="3 4" key="1">
    <citation type="journal article" date="2020" name="Genomics">
        <title>Complete, high-quality genomes from long-read metagenomic sequencing of two wolf lichen thalli reveals enigmatic genome architecture.</title>
        <authorList>
            <person name="McKenzie S.K."/>
            <person name="Walston R.F."/>
            <person name="Allen J.L."/>
        </authorList>
    </citation>
    <scope>NUCLEOTIDE SEQUENCE [LARGE SCALE GENOMIC DNA]</scope>
    <source>
        <strain evidence="3">WasteWater2</strain>
    </source>
</reference>
<dbReference type="GeneID" id="59293242"/>
<name>A0A8H6FHZ6_9LECA</name>
<evidence type="ECO:0000256" key="1">
    <source>
        <dbReference type="SAM" id="MobiDB-lite"/>
    </source>
</evidence>
<dbReference type="SUPFAM" id="SSF81383">
    <property type="entry name" value="F-box domain"/>
    <property type="match status" value="1"/>
</dbReference>
<keyword evidence="4" id="KW-1185">Reference proteome</keyword>
<dbReference type="Proteomes" id="UP000578531">
    <property type="component" value="Unassembled WGS sequence"/>
</dbReference>
<feature type="region of interest" description="Disordered" evidence="1">
    <location>
        <begin position="1"/>
        <end position="28"/>
    </location>
</feature>
<dbReference type="AlphaFoldDB" id="A0A8H6FHZ6"/>
<protein>
    <recommendedName>
        <fullName evidence="2">F-box domain-containing protein</fullName>
    </recommendedName>
</protein>
<dbReference type="InterPro" id="IPR032675">
    <property type="entry name" value="LRR_dom_sf"/>
</dbReference>
<dbReference type="RefSeq" id="XP_037159568.1">
    <property type="nucleotide sequence ID" value="XM_037313480.1"/>
</dbReference>
<dbReference type="EMBL" id="JACCJC010000074">
    <property type="protein sequence ID" value="KAF6228753.1"/>
    <property type="molecule type" value="Genomic_DNA"/>
</dbReference>
<proteinExistence type="predicted"/>
<feature type="domain" description="F-box" evidence="2">
    <location>
        <begin position="32"/>
        <end position="63"/>
    </location>
</feature>
<accession>A0A8H6FHZ6</accession>
<evidence type="ECO:0000313" key="3">
    <source>
        <dbReference type="EMBL" id="KAF6228753.1"/>
    </source>
</evidence>
<organism evidence="3 4">
    <name type="scientific">Letharia columbiana</name>
    <dbReference type="NCBI Taxonomy" id="112416"/>
    <lineage>
        <taxon>Eukaryota</taxon>
        <taxon>Fungi</taxon>
        <taxon>Dikarya</taxon>
        <taxon>Ascomycota</taxon>
        <taxon>Pezizomycotina</taxon>
        <taxon>Lecanoromycetes</taxon>
        <taxon>OSLEUM clade</taxon>
        <taxon>Lecanoromycetidae</taxon>
        <taxon>Lecanorales</taxon>
        <taxon>Lecanorineae</taxon>
        <taxon>Parmeliaceae</taxon>
        <taxon>Letharia</taxon>
    </lineage>
</organism>
<evidence type="ECO:0000313" key="4">
    <source>
        <dbReference type="Proteomes" id="UP000578531"/>
    </source>
</evidence>
<comment type="caution">
    <text evidence="3">The sequence shown here is derived from an EMBL/GenBank/DDBJ whole genome shotgun (WGS) entry which is preliminary data.</text>
</comment>
<evidence type="ECO:0000259" key="2">
    <source>
        <dbReference type="PROSITE" id="PS50181"/>
    </source>
</evidence>
<dbReference type="Gene3D" id="3.80.10.10">
    <property type="entry name" value="Ribonuclease Inhibitor"/>
    <property type="match status" value="1"/>
</dbReference>